<keyword evidence="2" id="KW-1185">Reference proteome</keyword>
<sequence>MTKETKAENKSDVIFFGDEKKEADGFKVREKQIQVANPKRDYHLMIDGEDKTSELVDVDKAGMDDFQFRFGFFMYIRDKNKKLKRLFEYGSAEGLKEFTFKQSDKEYRIVLSKGSSVTLQTKSGGGMFDEDFMPMGEDVSVNDYRLRDAFHPSFNLKPETGNKTTLVVLNSTVSLKYVYGINLVINQDITEGTLISSYVYNSRYSDYHKLVNPTIVRSEIDEGSLSESPYIVKSVIRDSGLRGKRVSVVNSVFLKTRINAEGGITASKVSLENSNISSRSSNVDFDGSSFNVYSGVQLNTVAGVLIKRKVDFLEYSIGDVTLIAVRKGGLYPRTYESDKGVEMIISTPYRYVDIRDEIVVREKDSRSEITAKVAKLIFNRDTEQTIYQGPFQSNTVESTIVESFSDAIMSRLRLLGMIDTALSVGI</sequence>
<dbReference type="EMBL" id="MT701590">
    <property type="protein sequence ID" value="QPB09164.1"/>
    <property type="molecule type" value="Genomic_DNA"/>
</dbReference>
<proteinExistence type="predicted"/>
<evidence type="ECO:0000313" key="1">
    <source>
        <dbReference type="EMBL" id="QPB09164.1"/>
    </source>
</evidence>
<protein>
    <submittedName>
        <fullName evidence="1">Uncharacterized protein</fullName>
    </submittedName>
</protein>
<accession>A0A873WUU3</accession>
<evidence type="ECO:0000313" key="2">
    <source>
        <dbReference type="Proteomes" id="UP000662782"/>
    </source>
</evidence>
<gene>
    <name evidence="1" type="ORF">CPT_Miami_069</name>
</gene>
<reference evidence="1 2" key="1">
    <citation type="submission" date="2020-07" db="EMBL/GenBank/DDBJ databases">
        <title>Complete genome sequence of Klebsiella pneumoniae phage Miami.</title>
        <authorList>
            <person name="Mora D.A."/>
            <person name="Lessor L."/>
            <person name="Gill J."/>
            <person name="Liu M."/>
        </authorList>
    </citation>
    <scope>NUCLEOTIDE SEQUENCE [LARGE SCALE GENOMIC DNA]</scope>
</reference>
<organism evidence="1 2">
    <name type="scientific">Klebsiella phage Miami</name>
    <dbReference type="NCBI Taxonomy" id="2767581"/>
    <lineage>
        <taxon>Viruses</taxon>
        <taxon>Duplodnaviria</taxon>
        <taxon>Heunggongvirae</taxon>
        <taxon>Uroviricota</taxon>
        <taxon>Caudoviricetes</taxon>
        <taxon>Chimalliviridae</taxon>
        <taxon>Miamivirus</taxon>
        <taxon>Miamivirus miami</taxon>
    </lineage>
</organism>
<dbReference type="Proteomes" id="UP000662782">
    <property type="component" value="Segment"/>
</dbReference>
<name>A0A873WUU3_9CAUD</name>